<organism evidence="2 3">
    <name type="scientific">Mycena albidolilacea</name>
    <dbReference type="NCBI Taxonomy" id="1033008"/>
    <lineage>
        <taxon>Eukaryota</taxon>
        <taxon>Fungi</taxon>
        <taxon>Dikarya</taxon>
        <taxon>Basidiomycota</taxon>
        <taxon>Agaricomycotina</taxon>
        <taxon>Agaricomycetes</taxon>
        <taxon>Agaricomycetidae</taxon>
        <taxon>Agaricales</taxon>
        <taxon>Marasmiineae</taxon>
        <taxon>Mycenaceae</taxon>
        <taxon>Mycena</taxon>
    </lineage>
</organism>
<comment type="caution">
    <text evidence="2">The sequence shown here is derived from an EMBL/GenBank/DDBJ whole genome shotgun (WGS) entry which is preliminary data.</text>
</comment>
<gene>
    <name evidence="2" type="ORF">DFH08DRAFT_1090221</name>
</gene>
<accession>A0AAD6YXX9</accession>
<reference evidence="2" key="1">
    <citation type="submission" date="2023-03" db="EMBL/GenBank/DDBJ databases">
        <title>Massive genome expansion in bonnet fungi (Mycena s.s.) driven by repeated elements and novel gene families across ecological guilds.</title>
        <authorList>
            <consortium name="Lawrence Berkeley National Laboratory"/>
            <person name="Harder C.B."/>
            <person name="Miyauchi S."/>
            <person name="Viragh M."/>
            <person name="Kuo A."/>
            <person name="Thoen E."/>
            <person name="Andreopoulos B."/>
            <person name="Lu D."/>
            <person name="Skrede I."/>
            <person name="Drula E."/>
            <person name="Henrissat B."/>
            <person name="Morin E."/>
            <person name="Kohler A."/>
            <person name="Barry K."/>
            <person name="LaButti K."/>
            <person name="Morin E."/>
            <person name="Salamov A."/>
            <person name="Lipzen A."/>
            <person name="Mereny Z."/>
            <person name="Hegedus B."/>
            <person name="Baldrian P."/>
            <person name="Stursova M."/>
            <person name="Weitz H."/>
            <person name="Taylor A."/>
            <person name="Grigoriev I.V."/>
            <person name="Nagy L.G."/>
            <person name="Martin F."/>
            <person name="Kauserud H."/>
        </authorList>
    </citation>
    <scope>NUCLEOTIDE SEQUENCE</scope>
    <source>
        <strain evidence="2">CBHHK002</strain>
    </source>
</reference>
<dbReference type="Proteomes" id="UP001218218">
    <property type="component" value="Unassembled WGS sequence"/>
</dbReference>
<feature type="region of interest" description="Disordered" evidence="1">
    <location>
        <begin position="68"/>
        <end position="257"/>
    </location>
</feature>
<proteinExistence type="predicted"/>
<feature type="region of interest" description="Disordered" evidence="1">
    <location>
        <begin position="270"/>
        <end position="292"/>
    </location>
</feature>
<feature type="compositionally biased region" description="Basic and acidic residues" evidence="1">
    <location>
        <begin position="107"/>
        <end position="119"/>
    </location>
</feature>
<sequence length="445" mass="47708">MVDGRMAVDILSCSMLNGLLRLHRVDNLPLVAPDELPEIVSELLREGMKYSVPRSFPAAHEVRRNLVISTSRPDDENVSLNVDTETETDAPPPAPAFPITNTASSGTERETSTLPRDDENISPNGDTETEHSSETGPTPPAPASLITNKNDATPPVPASPITDETNRAPSPPHSKSPSAGTGEEADRTAPASSGTERETSTLPRDDENISPNGDTKTEHSSETGPTPPAPASPTTEETNRTPLPLAPESPAHQSSAGQLDAGENFIKAFVPDGLTGSGSHSQPGPAADPSVYSLPQQSQRLLARLQHVDLDVIARPGAPPLIRDDPMREWERRQAGRKNAVNPYPQLEYLQQQAEMAATGLTELVPPRTFSARYNPFGAPHIRSNIAHLPSMGRACAETPHIQCAAVGFNSASFRGIAKLAMAFKGLRRRRRLAITCQERPNPIG</sequence>
<name>A0AAD6YXX9_9AGAR</name>
<feature type="compositionally biased region" description="Basic and acidic residues" evidence="1">
    <location>
        <begin position="195"/>
        <end position="207"/>
    </location>
</feature>
<protein>
    <submittedName>
        <fullName evidence="2">Uncharacterized protein</fullName>
    </submittedName>
</protein>
<keyword evidence="3" id="KW-1185">Reference proteome</keyword>
<evidence type="ECO:0000256" key="1">
    <source>
        <dbReference type="SAM" id="MobiDB-lite"/>
    </source>
</evidence>
<dbReference type="AlphaFoldDB" id="A0AAD6YXX9"/>
<dbReference type="EMBL" id="JARIHO010000136">
    <property type="protein sequence ID" value="KAJ7301382.1"/>
    <property type="molecule type" value="Genomic_DNA"/>
</dbReference>
<evidence type="ECO:0000313" key="2">
    <source>
        <dbReference type="EMBL" id="KAJ7301382.1"/>
    </source>
</evidence>
<evidence type="ECO:0000313" key="3">
    <source>
        <dbReference type="Proteomes" id="UP001218218"/>
    </source>
</evidence>